<accession>A0ABV5TED9</accession>
<sequence length="98" mass="10593">MSRIEWRKSSRSGNGSNCVEVGLWRKNSLSGAGQDCVEVALADISQAEPGPDADLLVLVRDSKDPDGAILAFTSAEWDAFLDRIKDDGFGDLDARHEA</sequence>
<dbReference type="EMBL" id="JBHMBS010000004">
    <property type="protein sequence ID" value="MFB9676053.1"/>
    <property type="molecule type" value="Genomic_DNA"/>
</dbReference>
<comment type="caution">
    <text evidence="2">The sequence shown here is derived from an EMBL/GenBank/DDBJ whole genome shotgun (WGS) entry which is preliminary data.</text>
</comment>
<reference evidence="2 3" key="1">
    <citation type="submission" date="2024-09" db="EMBL/GenBank/DDBJ databases">
        <authorList>
            <person name="Sun Q."/>
            <person name="Mori K."/>
        </authorList>
    </citation>
    <scope>NUCLEOTIDE SEQUENCE [LARGE SCALE GENOMIC DNA]</scope>
    <source>
        <strain evidence="2 3">JCM 3028</strain>
    </source>
</reference>
<feature type="domain" description="DUF397" evidence="1">
    <location>
        <begin position="24"/>
        <end position="85"/>
    </location>
</feature>
<dbReference type="Proteomes" id="UP001589610">
    <property type="component" value="Unassembled WGS sequence"/>
</dbReference>
<proteinExistence type="predicted"/>
<gene>
    <name evidence="2" type="ORF">ACFFRH_11180</name>
</gene>
<dbReference type="InterPro" id="IPR007278">
    <property type="entry name" value="DUF397"/>
</dbReference>
<feature type="domain" description="DUF397" evidence="1">
    <location>
        <begin position="5"/>
        <end position="21"/>
    </location>
</feature>
<dbReference type="RefSeq" id="WP_344745946.1">
    <property type="nucleotide sequence ID" value="NZ_BAAAWW010000080.1"/>
</dbReference>
<protein>
    <submittedName>
        <fullName evidence="2">DUF397 domain-containing protein</fullName>
    </submittedName>
</protein>
<evidence type="ECO:0000313" key="2">
    <source>
        <dbReference type="EMBL" id="MFB9676053.1"/>
    </source>
</evidence>
<evidence type="ECO:0000259" key="1">
    <source>
        <dbReference type="Pfam" id="PF04149"/>
    </source>
</evidence>
<dbReference type="Pfam" id="PF04149">
    <property type="entry name" value="DUF397"/>
    <property type="match status" value="2"/>
</dbReference>
<name>A0ABV5TED9_9ACTN</name>
<evidence type="ECO:0000313" key="3">
    <source>
        <dbReference type="Proteomes" id="UP001589610"/>
    </source>
</evidence>
<organism evidence="2 3">
    <name type="scientific">Streptosporangium vulgare</name>
    <dbReference type="NCBI Taxonomy" id="46190"/>
    <lineage>
        <taxon>Bacteria</taxon>
        <taxon>Bacillati</taxon>
        <taxon>Actinomycetota</taxon>
        <taxon>Actinomycetes</taxon>
        <taxon>Streptosporangiales</taxon>
        <taxon>Streptosporangiaceae</taxon>
        <taxon>Streptosporangium</taxon>
    </lineage>
</organism>
<keyword evidence="3" id="KW-1185">Reference proteome</keyword>